<keyword evidence="6" id="KW-1185">Reference proteome</keyword>
<dbReference type="PROSITE" id="PS00092">
    <property type="entry name" value="N6_MTASE"/>
    <property type="match status" value="1"/>
</dbReference>
<evidence type="ECO:0000256" key="1">
    <source>
        <dbReference type="ARBA" id="ARBA00022603"/>
    </source>
</evidence>
<dbReference type="InterPro" id="IPR029063">
    <property type="entry name" value="SAM-dependent_MTases_sf"/>
</dbReference>
<sequence length="582" mass="66910">MSTAATLRELKKNSEDYSWYPTTDEQIKCITDDILKLNKLFDLGIDNDKEIKILDIGAGDGRILTSINGALSDQMYRGVDMLAIEKASVHTNEYFKKNITLIGSEFDETNLVSKKCSIAVCNPPYDDFQNWLEKIISQLTFGVFYAVVPVRWVKDERIQLAIKERGIKLTEVLLESDFLNAERRANTKVNVIRFSFVDLNDSSLHLSEEAIKNRDNKVCLCTDGNDAFQRFIEDELCIKKTTVKEPHRIGSFNASIAETIASESLFNENGKSTELVKSKGLLFALLDNYERDLNHSLDQYKLIGQIDRTLLLKLNVDTYSIQKAVKCELEGIRNVYWSMLINNLEAISQKLTKEKRTHLEDTLKKNSLDFNYKNAIYVISYAVELANNMIEDSLIEVFKKLTNESSVTKHYKSNKHMYFDSWRHTKPNNDTRFILDYRFIHNYRYNYTGDKLNDSAYNFLGDIIVAFKLLGYSQIRTTHSQAEVLAGKSVCVYGHGIDGKEVLLLDIKFYKNGNRHIRMNQRAMLTLNVTVSRLLGWVRSKEEFEDETGQEKPIDSSIWEACDTMKLLPSEVTQQIEFKTAA</sequence>
<evidence type="ECO:0000313" key="5">
    <source>
        <dbReference type="EMBL" id="MDP2566431.1"/>
    </source>
</evidence>
<dbReference type="EMBL" id="JAUYVT010000020">
    <property type="protein sequence ID" value="MDP2566431.1"/>
    <property type="molecule type" value="Genomic_DNA"/>
</dbReference>
<dbReference type="Proteomes" id="UP001177212">
    <property type="component" value="Unassembled WGS sequence"/>
</dbReference>
<proteinExistence type="predicted"/>
<accession>A0ABT9FHZ8</accession>
<evidence type="ECO:0000313" key="6">
    <source>
        <dbReference type="Proteomes" id="UP001177212"/>
    </source>
</evidence>
<evidence type="ECO:0000256" key="3">
    <source>
        <dbReference type="ARBA" id="ARBA00022691"/>
    </source>
</evidence>
<reference evidence="5" key="1">
    <citation type="submission" date="2023-07" db="EMBL/GenBank/DDBJ databases">
        <title>Genome content predicts the carbon catabolic preferences of heterotrophic bacteria.</title>
        <authorList>
            <person name="Gralka M."/>
        </authorList>
    </citation>
    <scope>NUCLEOTIDE SEQUENCE</scope>
    <source>
        <strain evidence="5">4G09</strain>
    </source>
</reference>
<dbReference type="SUPFAM" id="SSF53335">
    <property type="entry name" value="S-adenosyl-L-methionine-dependent methyltransferases"/>
    <property type="match status" value="1"/>
</dbReference>
<dbReference type="InterPro" id="IPR031339">
    <property type="entry name" value="DUF4942"/>
</dbReference>
<name>A0ABT9FHZ8_9GAMM</name>
<dbReference type="CDD" id="cd02440">
    <property type="entry name" value="AdoMet_MTases"/>
    <property type="match status" value="1"/>
</dbReference>
<dbReference type="Gene3D" id="3.40.50.150">
    <property type="entry name" value="Vaccinia Virus protein VP39"/>
    <property type="match status" value="1"/>
</dbReference>
<keyword evidence="2" id="KW-0808">Transferase</keyword>
<protein>
    <submittedName>
        <fullName evidence="5">DUF4942 domain-containing protein</fullName>
    </submittedName>
</protein>
<feature type="domain" description="DUF4942" evidence="4">
    <location>
        <begin position="332"/>
        <end position="533"/>
    </location>
</feature>
<gene>
    <name evidence="5" type="ORF">Q8W34_17425</name>
</gene>
<comment type="caution">
    <text evidence="5">The sequence shown here is derived from an EMBL/GenBank/DDBJ whole genome shotgun (WGS) entry which is preliminary data.</text>
</comment>
<dbReference type="Pfam" id="PF13708">
    <property type="entry name" value="DUF4942"/>
    <property type="match status" value="1"/>
</dbReference>
<keyword evidence="1" id="KW-0489">Methyltransferase</keyword>
<organism evidence="5 6">
    <name type="scientific">Pseudoalteromonas marina</name>
    <dbReference type="NCBI Taxonomy" id="267375"/>
    <lineage>
        <taxon>Bacteria</taxon>
        <taxon>Pseudomonadati</taxon>
        <taxon>Pseudomonadota</taxon>
        <taxon>Gammaproteobacteria</taxon>
        <taxon>Alteromonadales</taxon>
        <taxon>Pseudoalteromonadaceae</taxon>
        <taxon>Pseudoalteromonas</taxon>
    </lineage>
</organism>
<dbReference type="InterPro" id="IPR002052">
    <property type="entry name" value="DNA_methylase_N6_adenine_CS"/>
</dbReference>
<keyword evidence="3" id="KW-0949">S-adenosyl-L-methionine</keyword>
<evidence type="ECO:0000256" key="2">
    <source>
        <dbReference type="ARBA" id="ARBA00022679"/>
    </source>
</evidence>
<evidence type="ECO:0000259" key="4">
    <source>
        <dbReference type="Pfam" id="PF13708"/>
    </source>
</evidence>
<dbReference type="RefSeq" id="WP_305473053.1">
    <property type="nucleotide sequence ID" value="NZ_JAUYVT010000020.1"/>
</dbReference>